<comment type="subcellular location">
    <subcellularLocation>
        <location evidence="1">Cell membrane</location>
        <topology evidence="1">Multi-pass membrane protein</topology>
    </subcellularLocation>
</comment>
<evidence type="ECO:0000256" key="2">
    <source>
        <dbReference type="ARBA" id="ARBA00022475"/>
    </source>
</evidence>
<protein>
    <submittedName>
        <fullName evidence="7">LysE family transporter</fullName>
    </submittedName>
</protein>
<evidence type="ECO:0000313" key="7">
    <source>
        <dbReference type="EMBL" id="KTC98591.1"/>
    </source>
</evidence>
<dbReference type="AlphaFoldDB" id="A0A0W0TSL2"/>
<keyword evidence="4 6" id="KW-1133">Transmembrane helix</keyword>
<evidence type="ECO:0000256" key="6">
    <source>
        <dbReference type="SAM" id="Phobius"/>
    </source>
</evidence>
<dbReference type="RefSeq" id="WP_058525928.1">
    <property type="nucleotide sequence ID" value="NZ_CAAAHY010000008.1"/>
</dbReference>
<dbReference type="EMBL" id="LNYA01000018">
    <property type="protein sequence ID" value="KTC98591.1"/>
    <property type="molecule type" value="Genomic_DNA"/>
</dbReference>
<keyword evidence="8" id="KW-1185">Reference proteome</keyword>
<sequence length="202" mass="22178">MLVYFNGLLLGLSLIMALGPQNVFLIRQGAQRRHAVLSALVCFCCDLILVCGSVAGLYHVLELHPQFKVGMTWFGVAFLLYYGSKALKSAFQSPSAQSQLPDQQGNNRLQIILLALGFSLLNPHAIIDSLVIIGTNSAQFPEHQKAFVLGVATSSLLWFSSLTFTTHYFSDVLSRTAVWRRVELCSGLLMIGLSLKLAVSQF</sequence>
<keyword evidence="5 6" id="KW-0472">Membrane</keyword>
<feature type="transmembrane region" description="Helical" evidence="6">
    <location>
        <begin position="181"/>
        <end position="199"/>
    </location>
</feature>
<evidence type="ECO:0000256" key="3">
    <source>
        <dbReference type="ARBA" id="ARBA00022692"/>
    </source>
</evidence>
<evidence type="ECO:0000256" key="4">
    <source>
        <dbReference type="ARBA" id="ARBA00022989"/>
    </source>
</evidence>
<accession>A0A0W0TSL2</accession>
<dbReference type="GO" id="GO:0005886">
    <property type="term" value="C:plasma membrane"/>
    <property type="evidence" value="ECO:0007669"/>
    <property type="project" value="UniProtKB-SubCell"/>
</dbReference>
<organism evidence="7 8">
    <name type="scientific">Legionella erythra</name>
    <dbReference type="NCBI Taxonomy" id="448"/>
    <lineage>
        <taxon>Bacteria</taxon>
        <taxon>Pseudomonadati</taxon>
        <taxon>Pseudomonadota</taxon>
        <taxon>Gammaproteobacteria</taxon>
        <taxon>Legionellales</taxon>
        <taxon>Legionellaceae</taxon>
        <taxon>Legionella</taxon>
    </lineage>
</organism>
<dbReference type="PANTHER" id="PTHR30086:SF20">
    <property type="entry name" value="ARGININE EXPORTER PROTEIN ARGO-RELATED"/>
    <property type="match status" value="1"/>
</dbReference>
<keyword evidence="3 6" id="KW-0812">Transmembrane</keyword>
<proteinExistence type="predicted"/>
<dbReference type="OrthoDB" id="5638726at2"/>
<feature type="transmembrane region" description="Helical" evidence="6">
    <location>
        <begin position="35"/>
        <end position="61"/>
    </location>
</feature>
<feature type="transmembrane region" description="Helical" evidence="6">
    <location>
        <begin position="146"/>
        <end position="169"/>
    </location>
</feature>
<comment type="caution">
    <text evidence="7">The sequence shown here is derived from an EMBL/GenBank/DDBJ whole genome shotgun (WGS) entry which is preliminary data.</text>
</comment>
<evidence type="ECO:0000313" key="8">
    <source>
        <dbReference type="Proteomes" id="UP000054773"/>
    </source>
</evidence>
<dbReference type="GO" id="GO:0015171">
    <property type="term" value="F:amino acid transmembrane transporter activity"/>
    <property type="evidence" value="ECO:0007669"/>
    <property type="project" value="TreeGrafter"/>
</dbReference>
<dbReference type="Pfam" id="PF01810">
    <property type="entry name" value="LysE"/>
    <property type="match status" value="1"/>
</dbReference>
<reference evidence="7 8" key="1">
    <citation type="submission" date="2015-11" db="EMBL/GenBank/DDBJ databases">
        <title>Genomic analysis of 38 Legionella species identifies large and diverse effector repertoires.</title>
        <authorList>
            <person name="Burstein D."/>
            <person name="Amaro F."/>
            <person name="Zusman T."/>
            <person name="Lifshitz Z."/>
            <person name="Cohen O."/>
            <person name="Gilbert J.A."/>
            <person name="Pupko T."/>
            <person name="Shuman H.A."/>
            <person name="Segal G."/>
        </authorList>
    </citation>
    <scope>NUCLEOTIDE SEQUENCE [LARGE SCALE GENOMIC DNA]</scope>
    <source>
        <strain evidence="7 8">SE-32A-C8</strain>
    </source>
</reference>
<dbReference type="PATRIC" id="fig|448.7.peg.789"/>
<dbReference type="InterPro" id="IPR001123">
    <property type="entry name" value="LeuE-type"/>
</dbReference>
<keyword evidence="2" id="KW-1003">Cell membrane</keyword>
<dbReference type="PANTHER" id="PTHR30086">
    <property type="entry name" value="ARGININE EXPORTER PROTEIN ARGO"/>
    <property type="match status" value="1"/>
</dbReference>
<name>A0A0W0TSL2_LEGER</name>
<dbReference type="Proteomes" id="UP000054773">
    <property type="component" value="Unassembled WGS sequence"/>
</dbReference>
<evidence type="ECO:0000256" key="1">
    <source>
        <dbReference type="ARBA" id="ARBA00004651"/>
    </source>
</evidence>
<evidence type="ECO:0000256" key="5">
    <source>
        <dbReference type="ARBA" id="ARBA00023136"/>
    </source>
</evidence>
<gene>
    <name evidence="7" type="ORF">Lery_0755</name>
</gene>
<feature type="transmembrane region" description="Helical" evidence="6">
    <location>
        <begin position="111"/>
        <end position="134"/>
    </location>
</feature>